<accession>A0A3G8F4Z5</accession>
<name>A0A3G8F4Z5_9CAUD</name>
<sequence length="104" mass="11396">MTTAKTPALDTKAIFNALANAKHIFAFKEEGIAFKLLKLVITDEATKAVVMTEDGEISGLFTDSQSAKSALQEVQAVFGDEQPFITVHIKETAKKQSVYYVEVQ</sequence>
<dbReference type="EMBL" id="MK080312">
    <property type="protein sequence ID" value="AZF88306.1"/>
    <property type="molecule type" value="Genomic_DNA"/>
</dbReference>
<protein>
    <submittedName>
        <fullName evidence="1">Uncharacterized protein</fullName>
    </submittedName>
</protein>
<proteinExistence type="predicted"/>
<reference evidence="2" key="1">
    <citation type="submission" date="2018-10" db="EMBL/GenBank/DDBJ databases">
        <authorList>
            <person name="Olsen N.S."/>
            <person name="Kot W."/>
            <person name="Hansen L.H."/>
        </authorList>
    </citation>
    <scope>NUCLEOTIDE SEQUENCE [LARGE SCALE GENOMIC DNA]</scope>
</reference>
<evidence type="ECO:0000313" key="2">
    <source>
        <dbReference type="Proteomes" id="UP000270048"/>
    </source>
</evidence>
<organism evidence="1 2">
    <name type="scientific">Salmonella phage Astrid</name>
    <dbReference type="NCBI Taxonomy" id="2483851"/>
    <lineage>
        <taxon>Viruses</taxon>
        <taxon>Duplodnaviria</taxon>
        <taxon>Heunggongvirae</taxon>
        <taxon>Uroviricota</taxon>
        <taxon>Caudoviricetes</taxon>
        <taxon>Astrithrvirus</taxon>
        <taxon>Astrithrvirus astrithr</taxon>
    </lineage>
</organism>
<evidence type="ECO:0000313" key="1">
    <source>
        <dbReference type="EMBL" id="AZF88306.1"/>
    </source>
</evidence>
<dbReference type="Proteomes" id="UP000270048">
    <property type="component" value="Segment"/>
</dbReference>